<dbReference type="Gene3D" id="2.30.30.40">
    <property type="entry name" value="SH3 Domains"/>
    <property type="match status" value="1"/>
</dbReference>
<dbReference type="InterPro" id="IPR019734">
    <property type="entry name" value="TPR_rpt"/>
</dbReference>
<evidence type="ECO:0000256" key="1">
    <source>
        <dbReference type="SAM" id="Phobius"/>
    </source>
</evidence>
<protein>
    <submittedName>
        <fullName evidence="2">Uncharacterized protein</fullName>
    </submittedName>
</protein>
<gene>
    <name evidence="2" type="ORF">METZ01_LOCUS266938</name>
</gene>
<dbReference type="EMBL" id="UINC01075671">
    <property type="protein sequence ID" value="SVC14084.1"/>
    <property type="molecule type" value="Genomic_DNA"/>
</dbReference>
<dbReference type="SUPFAM" id="SSF48452">
    <property type="entry name" value="TPR-like"/>
    <property type="match status" value="1"/>
</dbReference>
<keyword evidence="1" id="KW-1133">Transmembrane helix</keyword>
<proteinExistence type="predicted"/>
<dbReference type="Gene3D" id="1.25.40.10">
    <property type="entry name" value="Tetratricopeptide repeat domain"/>
    <property type="match status" value="1"/>
</dbReference>
<dbReference type="SMART" id="SM00028">
    <property type="entry name" value="TPR"/>
    <property type="match status" value="2"/>
</dbReference>
<dbReference type="Pfam" id="PF13181">
    <property type="entry name" value="TPR_8"/>
    <property type="match status" value="1"/>
</dbReference>
<dbReference type="PROSITE" id="PS50005">
    <property type="entry name" value="TPR"/>
    <property type="match status" value="1"/>
</dbReference>
<organism evidence="2">
    <name type="scientific">marine metagenome</name>
    <dbReference type="NCBI Taxonomy" id="408172"/>
    <lineage>
        <taxon>unclassified sequences</taxon>
        <taxon>metagenomes</taxon>
        <taxon>ecological metagenomes</taxon>
    </lineage>
</organism>
<keyword evidence="1" id="KW-0812">Transmembrane</keyword>
<feature type="transmembrane region" description="Helical" evidence="1">
    <location>
        <begin position="138"/>
        <end position="157"/>
    </location>
</feature>
<dbReference type="InterPro" id="IPR011990">
    <property type="entry name" value="TPR-like_helical_dom_sf"/>
</dbReference>
<name>A0A382JNP2_9ZZZZ</name>
<sequence length="251" mass="28798">MKKSFAIGVIILTCLLSTNRIDAETKDISAQITLANELYHEKNYQDAANIFTKLIDQGVKNGYLYYNLGNTYIRLGNISSSIVYYLRAKQLIPRNANLEANLRYAISQTQDQLSPPKKRLITDILFWIESINLIEHCIVLFFTNIIFWLICIGSLYYRKPTWHSMKKVALTVLLIVFLSTLIKNHLLLNQKIGVVTDKVVAIKSDRNNKNITLFKLHEGAIILINEEDKEWLNVSVESEKTGWVAKKSIGY</sequence>
<accession>A0A382JNP2</accession>
<evidence type="ECO:0000313" key="2">
    <source>
        <dbReference type="EMBL" id="SVC14084.1"/>
    </source>
</evidence>
<keyword evidence="1" id="KW-0472">Membrane</keyword>
<feature type="transmembrane region" description="Helical" evidence="1">
    <location>
        <begin position="169"/>
        <end position="188"/>
    </location>
</feature>
<reference evidence="2" key="1">
    <citation type="submission" date="2018-05" db="EMBL/GenBank/DDBJ databases">
        <authorList>
            <person name="Lanie J.A."/>
            <person name="Ng W.-L."/>
            <person name="Kazmierczak K.M."/>
            <person name="Andrzejewski T.M."/>
            <person name="Davidsen T.M."/>
            <person name="Wayne K.J."/>
            <person name="Tettelin H."/>
            <person name="Glass J.I."/>
            <person name="Rusch D."/>
            <person name="Podicherti R."/>
            <person name="Tsui H.-C.T."/>
            <person name="Winkler M.E."/>
        </authorList>
    </citation>
    <scope>NUCLEOTIDE SEQUENCE</scope>
</reference>
<dbReference type="AlphaFoldDB" id="A0A382JNP2"/>